<dbReference type="Proteomes" id="UP001485301">
    <property type="component" value="Chromosome"/>
</dbReference>
<proteinExistence type="predicted"/>
<accession>A0ACD5C177</accession>
<organism evidence="1 2">
    <name type="scientific">Sphingobacterium thalpophilum</name>
    <dbReference type="NCBI Taxonomy" id="259"/>
    <lineage>
        <taxon>Bacteria</taxon>
        <taxon>Pseudomonadati</taxon>
        <taxon>Bacteroidota</taxon>
        <taxon>Sphingobacteriia</taxon>
        <taxon>Sphingobacteriales</taxon>
        <taxon>Sphingobacteriaceae</taxon>
        <taxon>Sphingobacterium</taxon>
    </lineage>
</organism>
<keyword evidence="2" id="KW-1185">Reference proteome</keyword>
<protein>
    <submittedName>
        <fullName evidence="1">GTP-binding protein</fullName>
    </submittedName>
</protein>
<evidence type="ECO:0000313" key="1">
    <source>
        <dbReference type="EMBL" id="WZN55561.1"/>
    </source>
</evidence>
<sequence>MGDRKNELVFIGQHLEKEKYLSELEECLLTEEEGDDWRFTWWKDEFPKNI</sequence>
<gene>
    <name evidence="1" type="ORF">AACH28_23520</name>
</gene>
<dbReference type="EMBL" id="CP151087">
    <property type="protein sequence ID" value="WZN55561.1"/>
    <property type="molecule type" value="Genomic_DNA"/>
</dbReference>
<evidence type="ECO:0000313" key="2">
    <source>
        <dbReference type="Proteomes" id="UP001485301"/>
    </source>
</evidence>
<reference evidence="1" key="1">
    <citation type="submission" date="2024-04" db="EMBL/GenBank/DDBJ databases">
        <title>Complete genome sequence of Sphingobacterium thalpophiium BAA-1094.</title>
        <authorList>
            <person name="Adaikpoh B.I."/>
        </authorList>
    </citation>
    <scope>NUCLEOTIDE SEQUENCE</scope>
    <source>
        <strain evidence="1">BAA-1094</strain>
    </source>
</reference>
<name>A0ACD5C177_9SPHI</name>